<dbReference type="Pfam" id="PF13730">
    <property type="entry name" value="HTH_36"/>
    <property type="match status" value="1"/>
</dbReference>
<gene>
    <name evidence="2" type="ORF">HNR44_001566</name>
</gene>
<dbReference type="EMBL" id="JACHHJ010000001">
    <property type="protein sequence ID" value="MBB6449617.1"/>
    <property type="molecule type" value="Genomic_DNA"/>
</dbReference>
<protein>
    <submittedName>
        <fullName evidence="2">Putative transcriptional regulator</fullName>
    </submittedName>
</protein>
<evidence type="ECO:0000313" key="2">
    <source>
        <dbReference type="EMBL" id="MBB6449617.1"/>
    </source>
</evidence>
<feature type="region of interest" description="Disordered" evidence="1">
    <location>
        <begin position="166"/>
        <end position="186"/>
    </location>
</feature>
<keyword evidence="3" id="KW-1185">Reference proteome</keyword>
<sequence length="302" mass="32963">MTKLSNLTNADAANYRHLSQFETIKQLNEAIRAHLYENSHALSKAAIAVFKALKNHAAKYVGVAFMKYDTLAAACDVSYSTVKRSIRALEKYGMLEVHRTKRTRGTKGGYGHNVFVITAPAPADLPSDPSKIDHRDQSTNTDTASVQGANSTAETALCEASTTKCSNKESNAGAREEQPVKQNEPAADIDDLDSTFAHVPEAFAKQCRPFFDAATTTKLYRRAQAAYRRTGGLDYEVGAYVNEITAALKRAIYTLKTGKLRGDLPGYFYTAAKNALNDCYNEEVAAMMPEEGSGVDLPAWLA</sequence>
<organism evidence="2 3">
    <name type="scientific">Geomicrobium halophilum</name>
    <dbReference type="NCBI Taxonomy" id="549000"/>
    <lineage>
        <taxon>Bacteria</taxon>
        <taxon>Bacillati</taxon>
        <taxon>Bacillota</taxon>
        <taxon>Bacilli</taxon>
        <taxon>Bacillales</taxon>
        <taxon>Geomicrobium</taxon>
    </lineage>
</organism>
<name>A0A841PL84_9BACL</name>
<evidence type="ECO:0000256" key="1">
    <source>
        <dbReference type="SAM" id="MobiDB-lite"/>
    </source>
</evidence>
<dbReference type="AlphaFoldDB" id="A0A841PL84"/>
<accession>A0A841PL84</accession>
<dbReference type="RefSeq" id="WP_184403473.1">
    <property type="nucleotide sequence ID" value="NZ_JACHHJ010000001.1"/>
</dbReference>
<evidence type="ECO:0000313" key="3">
    <source>
        <dbReference type="Proteomes" id="UP000568839"/>
    </source>
</evidence>
<dbReference type="Proteomes" id="UP000568839">
    <property type="component" value="Unassembled WGS sequence"/>
</dbReference>
<reference evidence="2 3" key="1">
    <citation type="submission" date="2020-08" db="EMBL/GenBank/DDBJ databases">
        <title>Genomic Encyclopedia of Type Strains, Phase IV (KMG-IV): sequencing the most valuable type-strain genomes for metagenomic binning, comparative biology and taxonomic classification.</title>
        <authorList>
            <person name="Goeker M."/>
        </authorList>
    </citation>
    <scope>NUCLEOTIDE SEQUENCE [LARGE SCALE GENOMIC DNA]</scope>
    <source>
        <strain evidence="2 3">DSM 21769</strain>
    </source>
</reference>
<comment type="caution">
    <text evidence="2">The sequence shown here is derived from an EMBL/GenBank/DDBJ whole genome shotgun (WGS) entry which is preliminary data.</text>
</comment>
<feature type="compositionally biased region" description="Polar residues" evidence="1">
    <location>
        <begin position="138"/>
        <end position="150"/>
    </location>
</feature>
<dbReference type="InterPro" id="IPR036388">
    <property type="entry name" value="WH-like_DNA-bd_sf"/>
</dbReference>
<feature type="region of interest" description="Disordered" evidence="1">
    <location>
        <begin position="125"/>
        <end position="150"/>
    </location>
</feature>
<dbReference type="Gene3D" id="1.10.10.10">
    <property type="entry name" value="Winged helix-like DNA-binding domain superfamily/Winged helix DNA-binding domain"/>
    <property type="match status" value="1"/>
</dbReference>
<proteinExistence type="predicted"/>